<reference evidence="2 3" key="1">
    <citation type="journal article" date="2015" name="Stand. Genomic Sci.">
        <title>Genomic Encyclopedia of Bacterial and Archaeal Type Strains, Phase III: the genomes of soil and plant-associated and newly described type strains.</title>
        <authorList>
            <person name="Whitman W.B."/>
            <person name="Woyke T."/>
            <person name="Klenk H.P."/>
            <person name="Zhou Y."/>
            <person name="Lilburn T.G."/>
            <person name="Beck B.J."/>
            <person name="De Vos P."/>
            <person name="Vandamme P."/>
            <person name="Eisen J.A."/>
            <person name="Garrity G."/>
            <person name="Hugenholtz P."/>
            <person name="Kyrpides N.C."/>
        </authorList>
    </citation>
    <scope>NUCLEOTIDE SEQUENCE [LARGE SCALE GENOMIC DNA]</scope>
    <source>
        <strain evidence="2 3">CECT 8445</strain>
    </source>
</reference>
<dbReference type="RefSeq" id="WP_241974200.1">
    <property type="nucleotide sequence ID" value="NZ_SMGI01000001.1"/>
</dbReference>
<evidence type="ECO:0000313" key="2">
    <source>
        <dbReference type="EMBL" id="TCK69141.1"/>
    </source>
</evidence>
<dbReference type="Proteomes" id="UP000295714">
    <property type="component" value="Unassembled WGS sequence"/>
</dbReference>
<keyword evidence="1" id="KW-0812">Transmembrane</keyword>
<dbReference type="AlphaFoldDB" id="A0A4V2PU52"/>
<keyword evidence="1" id="KW-0472">Membrane</keyword>
<evidence type="ECO:0000313" key="3">
    <source>
        <dbReference type="Proteomes" id="UP000295714"/>
    </source>
</evidence>
<gene>
    <name evidence="2" type="ORF">DFQ05_0656</name>
</gene>
<proteinExistence type="predicted"/>
<accession>A0A4V2PU52</accession>
<feature type="transmembrane region" description="Helical" evidence="1">
    <location>
        <begin position="21"/>
        <end position="46"/>
    </location>
</feature>
<protein>
    <submittedName>
        <fullName evidence="2">Uncharacterized protein</fullName>
    </submittedName>
</protein>
<keyword evidence="3" id="KW-1185">Reference proteome</keyword>
<keyword evidence="1" id="KW-1133">Transmembrane helix</keyword>
<evidence type="ECO:0000256" key="1">
    <source>
        <dbReference type="SAM" id="Phobius"/>
    </source>
</evidence>
<comment type="caution">
    <text evidence="2">The sequence shown here is derived from an EMBL/GenBank/DDBJ whole genome shotgun (WGS) entry which is preliminary data.</text>
</comment>
<name>A0A4V2PU52_9FLAO</name>
<sequence>MFRFKKIKPFSKLSPKQKLIRILKFIGGAVIFITLPTLLFFGFIYLKYNEPLPEATESPKADLLAHKMLNALDYEAYKNTDYIEWTFKSIHSYKWYKSADSCEVKWKDFTVMLQLKNPEKSSVFVSNQKYNGIEKQNLITKAESYFNNDSFWLVAPYKVFDKGTIRKLVKTEDNKDALLVTYTSGGTTPGDSYLWHINEKGMPTSYQMWVDILPISGLEATWNQWKTTSSGANLPTQHKLLFLDLELTDIKGIKY</sequence>
<dbReference type="EMBL" id="SMGI01000001">
    <property type="protein sequence ID" value="TCK69141.1"/>
    <property type="molecule type" value="Genomic_DNA"/>
</dbReference>
<organism evidence="2 3">
    <name type="scientific">Winogradskyella wandonensis</name>
    <dbReference type="NCBI Taxonomy" id="1442586"/>
    <lineage>
        <taxon>Bacteria</taxon>
        <taxon>Pseudomonadati</taxon>
        <taxon>Bacteroidota</taxon>
        <taxon>Flavobacteriia</taxon>
        <taxon>Flavobacteriales</taxon>
        <taxon>Flavobacteriaceae</taxon>
        <taxon>Winogradskyella</taxon>
    </lineage>
</organism>